<dbReference type="SUPFAM" id="SSF52540">
    <property type="entry name" value="P-loop containing nucleoside triphosphate hydrolases"/>
    <property type="match status" value="1"/>
</dbReference>
<evidence type="ECO:0000259" key="10">
    <source>
        <dbReference type="PROSITE" id="PS50893"/>
    </source>
</evidence>
<dbReference type="FunFam" id="3.40.50.300:FF:000134">
    <property type="entry name" value="Iron-enterobactin ABC transporter ATP-binding protein"/>
    <property type="match status" value="1"/>
</dbReference>
<keyword evidence="9" id="KW-0472">Membrane</keyword>
<keyword evidence="7" id="KW-0408">Iron</keyword>
<comment type="caution">
    <text evidence="11">The sequence shown here is derived from an EMBL/GenBank/DDBJ whole genome shotgun (WGS) entry which is preliminary data.</text>
</comment>
<comment type="subcellular location">
    <subcellularLocation>
        <location evidence="1">Cell membrane</location>
        <topology evidence="1">Peripheral membrane protein</topology>
    </subcellularLocation>
</comment>
<dbReference type="PROSITE" id="PS50893">
    <property type="entry name" value="ABC_TRANSPORTER_2"/>
    <property type="match status" value="1"/>
</dbReference>
<dbReference type="Proteomes" id="UP000460221">
    <property type="component" value="Unassembled WGS sequence"/>
</dbReference>
<dbReference type="InterPro" id="IPR003439">
    <property type="entry name" value="ABC_transporter-like_ATP-bd"/>
</dbReference>
<dbReference type="InterPro" id="IPR051535">
    <property type="entry name" value="Siderophore_ABC-ATPase"/>
</dbReference>
<organism evidence="11 12">
    <name type="scientific">Nakamurella alba</name>
    <dbReference type="NCBI Taxonomy" id="2665158"/>
    <lineage>
        <taxon>Bacteria</taxon>
        <taxon>Bacillati</taxon>
        <taxon>Actinomycetota</taxon>
        <taxon>Actinomycetes</taxon>
        <taxon>Nakamurellales</taxon>
        <taxon>Nakamurellaceae</taxon>
        <taxon>Nakamurella</taxon>
    </lineage>
</organism>
<sequence>MTSSVGTRGEAMTTTTGTALEASGLRLGYPGAGIVVPDLDLSVAAGTVTTIVGPNGCGKSTVLRALARLLKPSAGTVRLFGEDLHRMNGKAVARRLAVLPQSPLAPAGITVRELVLRGRNPHQNILRQWSAADADITADCLRITGLEGLGHRVVQELSGGQRQRAWLAMVLAQQAEVLVLDEPTTFLDLTYQLEVLHLVRTLNREQGRTVLMVLHDLNLAARYSDRLVLMSDGAVVADGAPAEVLTPELLRSTFRLEATVIADPATGGPLVVPKDLG</sequence>
<keyword evidence="12" id="KW-1185">Reference proteome</keyword>
<protein>
    <submittedName>
        <fullName evidence="11">ATP-binding cassette domain-containing protein</fullName>
    </submittedName>
</protein>
<feature type="domain" description="ABC transporter" evidence="10">
    <location>
        <begin position="20"/>
        <end position="257"/>
    </location>
</feature>
<evidence type="ECO:0000256" key="8">
    <source>
        <dbReference type="ARBA" id="ARBA00023065"/>
    </source>
</evidence>
<evidence type="ECO:0000256" key="4">
    <source>
        <dbReference type="ARBA" id="ARBA00022496"/>
    </source>
</evidence>
<evidence type="ECO:0000256" key="1">
    <source>
        <dbReference type="ARBA" id="ARBA00004202"/>
    </source>
</evidence>
<reference evidence="11 12" key="1">
    <citation type="submission" date="2019-11" db="EMBL/GenBank/DDBJ databases">
        <authorList>
            <person name="Jiang L.-Q."/>
        </authorList>
    </citation>
    <scope>NUCLEOTIDE SEQUENCE [LARGE SCALE GENOMIC DNA]</scope>
    <source>
        <strain evidence="11 12">YIM 132087</strain>
    </source>
</reference>
<dbReference type="GO" id="GO:0005524">
    <property type="term" value="F:ATP binding"/>
    <property type="evidence" value="ECO:0007669"/>
    <property type="project" value="UniProtKB-KW"/>
</dbReference>
<dbReference type="Gene3D" id="3.40.50.300">
    <property type="entry name" value="P-loop containing nucleotide triphosphate hydrolases"/>
    <property type="match status" value="1"/>
</dbReference>
<dbReference type="Pfam" id="PF00005">
    <property type="entry name" value="ABC_tran"/>
    <property type="match status" value="1"/>
</dbReference>
<dbReference type="GO" id="GO:0005886">
    <property type="term" value="C:plasma membrane"/>
    <property type="evidence" value="ECO:0007669"/>
    <property type="project" value="UniProtKB-SubCell"/>
</dbReference>
<dbReference type="InterPro" id="IPR027417">
    <property type="entry name" value="P-loop_NTPase"/>
</dbReference>
<evidence type="ECO:0000256" key="2">
    <source>
        <dbReference type="ARBA" id="ARBA00022448"/>
    </source>
</evidence>
<keyword evidence="6 11" id="KW-0067">ATP-binding</keyword>
<keyword evidence="8" id="KW-0406">Ion transport</keyword>
<evidence type="ECO:0000256" key="5">
    <source>
        <dbReference type="ARBA" id="ARBA00022741"/>
    </source>
</evidence>
<dbReference type="AlphaFoldDB" id="A0A7K1FPG5"/>
<dbReference type="InterPro" id="IPR017871">
    <property type="entry name" value="ABC_transporter-like_CS"/>
</dbReference>
<evidence type="ECO:0000256" key="6">
    <source>
        <dbReference type="ARBA" id="ARBA00022840"/>
    </source>
</evidence>
<evidence type="ECO:0000256" key="3">
    <source>
        <dbReference type="ARBA" id="ARBA00022475"/>
    </source>
</evidence>
<accession>A0A7K1FPG5</accession>
<gene>
    <name evidence="11" type="ORF">GIS00_12260</name>
</gene>
<dbReference type="PROSITE" id="PS00211">
    <property type="entry name" value="ABC_TRANSPORTER_1"/>
    <property type="match status" value="1"/>
</dbReference>
<dbReference type="PANTHER" id="PTHR42771">
    <property type="entry name" value="IRON(3+)-HYDROXAMATE IMPORT ATP-BINDING PROTEIN FHUC"/>
    <property type="match status" value="1"/>
</dbReference>
<keyword evidence="4" id="KW-0410">Iron transport</keyword>
<keyword evidence="5" id="KW-0547">Nucleotide-binding</keyword>
<proteinExistence type="predicted"/>
<dbReference type="InterPro" id="IPR003593">
    <property type="entry name" value="AAA+_ATPase"/>
</dbReference>
<keyword evidence="2" id="KW-0813">Transport</keyword>
<evidence type="ECO:0000256" key="7">
    <source>
        <dbReference type="ARBA" id="ARBA00023004"/>
    </source>
</evidence>
<evidence type="ECO:0000313" key="11">
    <source>
        <dbReference type="EMBL" id="MTD14714.1"/>
    </source>
</evidence>
<evidence type="ECO:0000256" key="9">
    <source>
        <dbReference type="ARBA" id="ARBA00023136"/>
    </source>
</evidence>
<keyword evidence="3" id="KW-1003">Cell membrane</keyword>
<dbReference type="SMART" id="SM00382">
    <property type="entry name" value="AAA"/>
    <property type="match status" value="1"/>
</dbReference>
<dbReference type="PANTHER" id="PTHR42771:SF2">
    <property type="entry name" value="IRON(3+)-HYDROXAMATE IMPORT ATP-BINDING PROTEIN FHUC"/>
    <property type="match status" value="1"/>
</dbReference>
<dbReference type="CDD" id="cd03214">
    <property type="entry name" value="ABC_Iron-Siderophores_B12_Hemin"/>
    <property type="match status" value="1"/>
</dbReference>
<name>A0A7K1FPG5_9ACTN</name>
<dbReference type="GO" id="GO:0006826">
    <property type="term" value="P:iron ion transport"/>
    <property type="evidence" value="ECO:0007669"/>
    <property type="project" value="UniProtKB-KW"/>
</dbReference>
<dbReference type="EMBL" id="WLYK01000005">
    <property type="protein sequence ID" value="MTD14714.1"/>
    <property type="molecule type" value="Genomic_DNA"/>
</dbReference>
<dbReference type="GO" id="GO:0016887">
    <property type="term" value="F:ATP hydrolysis activity"/>
    <property type="evidence" value="ECO:0007669"/>
    <property type="project" value="InterPro"/>
</dbReference>
<evidence type="ECO:0000313" key="12">
    <source>
        <dbReference type="Proteomes" id="UP000460221"/>
    </source>
</evidence>